<evidence type="ECO:0000259" key="2">
    <source>
        <dbReference type="Pfam" id="PF08719"/>
    </source>
</evidence>
<keyword evidence="1" id="KW-1133">Transmembrane helix</keyword>
<dbReference type="Gene3D" id="1.10.357.40">
    <property type="entry name" value="YbiA-like"/>
    <property type="match status" value="1"/>
</dbReference>
<reference evidence="3 4" key="1">
    <citation type="journal article" date="2018" name="Genome Biol. Evol.">
        <title>Multiple Roots of Fruiting Body Formation in Amoebozoa.</title>
        <authorList>
            <person name="Hillmann F."/>
            <person name="Forbes G."/>
            <person name="Novohradska S."/>
            <person name="Ferling I."/>
            <person name="Riege K."/>
            <person name="Groth M."/>
            <person name="Westermann M."/>
            <person name="Marz M."/>
            <person name="Spaller T."/>
            <person name="Winckler T."/>
            <person name="Schaap P."/>
            <person name="Glockner G."/>
        </authorList>
    </citation>
    <scope>NUCLEOTIDE SEQUENCE [LARGE SCALE GENOMIC DNA]</scope>
    <source>
        <strain evidence="3 4">Jena</strain>
    </source>
</reference>
<dbReference type="NCBIfam" id="TIGR02464">
    <property type="entry name" value="ribofla_fusion"/>
    <property type="match status" value="1"/>
</dbReference>
<dbReference type="Proteomes" id="UP000241769">
    <property type="component" value="Unassembled WGS sequence"/>
</dbReference>
<protein>
    <recommendedName>
        <fullName evidence="2">NADAR domain-containing protein</fullName>
    </recommendedName>
</protein>
<dbReference type="SUPFAM" id="SSF143990">
    <property type="entry name" value="YbiA-like"/>
    <property type="match status" value="1"/>
</dbReference>
<organism evidence="3 4">
    <name type="scientific">Planoprotostelium fungivorum</name>
    <dbReference type="NCBI Taxonomy" id="1890364"/>
    <lineage>
        <taxon>Eukaryota</taxon>
        <taxon>Amoebozoa</taxon>
        <taxon>Evosea</taxon>
        <taxon>Variosea</taxon>
        <taxon>Cavosteliida</taxon>
        <taxon>Cavosteliaceae</taxon>
        <taxon>Planoprotostelium</taxon>
    </lineage>
</organism>
<sequence>MQEKPSLDENNFVFFWQSDEENGIFGQWSNHPFTVNGVHFPTAEHYMMYHKALLFQDKHSAEQIASSNDPATVKALGRKVSSFDREKWEANRLRIVTEGNVGKFSQNQEAKVALMQTGDKLIVEASPEDRIWGIGFTREEALKNMDDWGLNLLGQALMETRKKLRQERIRSVLAQPKTDLKTRICFGCSTNQHEHHTNTIMSSDSIAAFRRTMASDLHKLAEDHLQHDLHQSDRDLLMSAGNSFFTFAAAGTFIGLSLGALSAYRLRAAREAMFKALRTAERPTHLVFADGRQEAVPDLTSHLKPSRLGGIATYVLLSTGGMFLGGETGALLGSLRANQQIKSNPASYARIQTAFRNLRVDMLKKEAEELEKGRGNLSL</sequence>
<name>A0A2P6MWB6_9EUKA</name>
<keyword evidence="4" id="KW-1185">Reference proteome</keyword>
<dbReference type="STRING" id="1890364.A0A2P6MWB6"/>
<keyword evidence="1" id="KW-0472">Membrane</keyword>
<feature type="transmembrane region" description="Helical" evidence="1">
    <location>
        <begin position="244"/>
        <end position="264"/>
    </location>
</feature>
<keyword evidence="1" id="KW-0812">Transmembrane</keyword>
<dbReference type="CDD" id="cd15457">
    <property type="entry name" value="NADAR"/>
    <property type="match status" value="1"/>
</dbReference>
<evidence type="ECO:0000256" key="1">
    <source>
        <dbReference type="SAM" id="Phobius"/>
    </source>
</evidence>
<accession>A0A2P6MWB6</accession>
<dbReference type="InterPro" id="IPR012816">
    <property type="entry name" value="NADAR"/>
</dbReference>
<evidence type="ECO:0000313" key="4">
    <source>
        <dbReference type="Proteomes" id="UP000241769"/>
    </source>
</evidence>
<dbReference type="AlphaFoldDB" id="A0A2P6MWB6"/>
<gene>
    <name evidence="3" type="ORF">PROFUN_01726</name>
</gene>
<comment type="caution">
    <text evidence="3">The sequence shown here is derived from an EMBL/GenBank/DDBJ whole genome shotgun (WGS) entry which is preliminary data.</text>
</comment>
<dbReference type="OrthoDB" id="206452at2759"/>
<dbReference type="InParanoid" id="A0A2P6MWB6"/>
<dbReference type="EMBL" id="MDYQ01000353">
    <property type="protein sequence ID" value="PRP76010.1"/>
    <property type="molecule type" value="Genomic_DNA"/>
</dbReference>
<evidence type="ECO:0000313" key="3">
    <source>
        <dbReference type="EMBL" id="PRP76010.1"/>
    </source>
</evidence>
<feature type="domain" description="NADAR" evidence="2">
    <location>
        <begin position="14"/>
        <end position="165"/>
    </location>
</feature>
<dbReference type="Pfam" id="PF08719">
    <property type="entry name" value="NADAR"/>
    <property type="match status" value="1"/>
</dbReference>
<dbReference type="InterPro" id="IPR037238">
    <property type="entry name" value="YbiA-like_sf"/>
</dbReference>
<proteinExistence type="predicted"/>